<accession>A0AA96F9D9</accession>
<reference evidence="1 3" key="1">
    <citation type="submission" date="2023-09" db="EMBL/GenBank/DDBJ databases">
        <title>Demequina sp. a novel bacteria isolated from Capsicum annuum.</title>
        <authorList>
            <person name="Humaira Z."/>
            <person name="Lee J."/>
            <person name="Cho D."/>
        </authorList>
    </citation>
    <scope>NUCLEOTIDE SEQUENCE [LARGE SCALE GENOMIC DNA]</scope>
    <source>
        <strain evidence="1 3">OYTSA14</strain>
        <strain evidence="2">PMTSA13</strain>
    </source>
</reference>
<sequence length="54" mass="5584">METTTEVTVTVTSTYRSPNDACQDIVDVALTEPLGARVLVDGATGDEVDVATVG</sequence>
<dbReference type="RefSeq" id="WP_313496078.1">
    <property type="nucleotide sequence ID" value="NZ_CP134879.1"/>
</dbReference>
<keyword evidence="3" id="KW-1185">Reference proteome</keyword>
<evidence type="ECO:0000313" key="1">
    <source>
        <dbReference type="EMBL" id="WNM23285.1"/>
    </source>
</evidence>
<accession>A0AA96F7V0</accession>
<dbReference type="EMBL" id="CP134880">
    <property type="protein sequence ID" value="WNM26163.1"/>
    <property type="molecule type" value="Genomic_DNA"/>
</dbReference>
<dbReference type="AlphaFoldDB" id="A0AA96F7V0"/>
<dbReference type="Proteomes" id="UP001304125">
    <property type="component" value="Chromosome"/>
</dbReference>
<dbReference type="KEGG" id="dcp:RN607_08115"/>
<organism evidence="1 3">
    <name type="scientific">Demequina capsici</name>
    <dbReference type="NCBI Taxonomy" id="3075620"/>
    <lineage>
        <taxon>Bacteria</taxon>
        <taxon>Bacillati</taxon>
        <taxon>Actinomycetota</taxon>
        <taxon>Actinomycetes</taxon>
        <taxon>Micrococcales</taxon>
        <taxon>Demequinaceae</taxon>
        <taxon>Demequina</taxon>
    </lineage>
</organism>
<evidence type="ECO:0000313" key="3">
    <source>
        <dbReference type="Proteomes" id="UP001304125"/>
    </source>
</evidence>
<proteinExistence type="predicted"/>
<protein>
    <submittedName>
        <fullName evidence="1">Uncharacterized protein</fullName>
    </submittedName>
</protein>
<evidence type="ECO:0000313" key="2">
    <source>
        <dbReference type="EMBL" id="WNM26163.1"/>
    </source>
</evidence>
<name>A0AA96F7V0_9MICO</name>
<gene>
    <name evidence="1" type="ORF">RN606_07880</name>
    <name evidence="2" type="ORF">RN607_08115</name>
</gene>
<dbReference type="EMBL" id="CP134879">
    <property type="protein sequence ID" value="WNM23285.1"/>
    <property type="molecule type" value="Genomic_DNA"/>
</dbReference>
<dbReference type="Proteomes" id="UP001303408">
    <property type="component" value="Chromosome"/>
</dbReference>